<dbReference type="InterPro" id="IPR004090">
    <property type="entry name" value="Chemotax_Me-accpt_rcpt"/>
</dbReference>
<dbReference type="Pfam" id="PF00015">
    <property type="entry name" value="MCPsignal"/>
    <property type="match status" value="1"/>
</dbReference>
<dbReference type="STRING" id="1108595.BKX93_11890"/>
<evidence type="ECO:0000313" key="4">
    <source>
        <dbReference type="Proteomes" id="UP000178776"/>
    </source>
</evidence>
<gene>
    <name evidence="3" type="ORF">BKX93_11890</name>
</gene>
<dbReference type="GO" id="GO:0016301">
    <property type="term" value="F:kinase activity"/>
    <property type="evidence" value="ECO:0007669"/>
    <property type="project" value="UniProtKB-KW"/>
</dbReference>
<dbReference type="PRINTS" id="PR00260">
    <property type="entry name" value="CHEMTRNSDUCR"/>
</dbReference>
<dbReference type="CDD" id="cd19410">
    <property type="entry name" value="HK9-like_sensor"/>
    <property type="match status" value="1"/>
</dbReference>
<dbReference type="GO" id="GO:0016020">
    <property type="term" value="C:membrane"/>
    <property type="evidence" value="ECO:0007669"/>
    <property type="project" value="InterPro"/>
</dbReference>
<dbReference type="RefSeq" id="WP_046168444.1">
    <property type="nucleotide sequence ID" value="NZ_CP017707.1"/>
</dbReference>
<dbReference type="Gene3D" id="1.10.287.950">
    <property type="entry name" value="Methyl-accepting chemotaxis protein"/>
    <property type="match status" value="1"/>
</dbReference>
<dbReference type="PANTHER" id="PTHR32089">
    <property type="entry name" value="METHYL-ACCEPTING CHEMOTAXIS PROTEIN MCPB"/>
    <property type="match status" value="1"/>
</dbReference>
<dbReference type="InterPro" id="IPR007891">
    <property type="entry name" value="CHASE3"/>
</dbReference>
<dbReference type="GO" id="GO:0004888">
    <property type="term" value="F:transmembrane signaling receptor activity"/>
    <property type="evidence" value="ECO:0007669"/>
    <property type="project" value="InterPro"/>
</dbReference>
<dbReference type="AlphaFoldDB" id="A0A1D9LH86"/>
<keyword evidence="1" id="KW-0807">Transducer</keyword>
<dbReference type="Pfam" id="PF05227">
    <property type="entry name" value="CHASE3"/>
    <property type="match status" value="1"/>
</dbReference>
<dbReference type="KEGG" id="cvc:BKX93_11890"/>
<evidence type="ECO:0000256" key="2">
    <source>
        <dbReference type="ARBA" id="ARBA00029447"/>
    </source>
</evidence>
<dbReference type="InterPro" id="IPR004089">
    <property type="entry name" value="MCPsignal_dom"/>
</dbReference>
<dbReference type="EMBL" id="CP017707">
    <property type="protein sequence ID" value="AOZ50617.1"/>
    <property type="molecule type" value="Genomic_DNA"/>
</dbReference>
<evidence type="ECO:0000313" key="3">
    <source>
        <dbReference type="EMBL" id="AOZ50617.1"/>
    </source>
</evidence>
<sequence>MNKNRTFGQKLAFGFAVSSAFLIVIGIAAYWSIGVLIATASSVTHTQKVLEHVSGLVSLMKDAETGQRGYLLTGDPAYLEPFRASVAGVPAVMSELRALSADNAGQQAKISQAETLVNSKFSELKRTIDLRKAGHGNEALKLVLSGEGKKYMDALRAVCDQISRDERELLRKREADADATSGSAKMTIVVGTVLCLLFVIGAGISITRSLTERLGVAVGHVQSSSAELQAAATQQASGAREQASAMSEISTTISELGVTSRQIAESAQRVAQIAEQTAAAARSGVGTVERGQEAIGGIRRQTDLVVSHMLDLGRKSQEIGAVLDIVSELAEQTNILAINATIEASGAGEAGRRFAVVAEEIRKLADRVAASTKGIRTQIDDVRGAVNTTVMATESGAKAVDLGARQFAEVATAFKQIADLVSTTTEAVREIELSTKQQATAADQVRTAVSEVAQATQETETSSTQTLQTASQLAGLSMDLRRLVHPQAV</sequence>
<keyword evidence="3" id="KW-0418">Kinase</keyword>
<evidence type="ECO:0000256" key="1">
    <source>
        <dbReference type="ARBA" id="ARBA00023224"/>
    </source>
</evidence>
<name>A0A1D9LH86_9NEIS</name>
<protein>
    <submittedName>
        <fullName evidence="3">Histidine kinase</fullName>
    </submittedName>
</protein>
<dbReference type="GeneID" id="68841910"/>
<dbReference type="PROSITE" id="PS50111">
    <property type="entry name" value="CHEMOTAXIS_TRANSDUC_2"/>
    <property type="match status" value="1"/>
</dbReference>
<dbReference type="GO" id="GO:0007165">
    <property type="term" value="P:signal transduction"/>
    <property type="evidence" value="ECO:0007669"/>
    <property type="project" value="UniProtKB-KW"/>
</dbReference>
<organism evidence="3 4">
    <name type="scientific">Chromobacterium vaccinii</name>
    <dbReference type="NCBI Taxonomy" id="1108595"/>
    <lineage>
        <taxon>Bacteria</taxon>
        <taxon>Pseudomonadati</taxon>
        <taxon>Pseudomonadota</taxon>
        <taxon>Betaproteobacteria</taxon>
        <taxon>Neisseriales</taxon>
        <taxon>Chromobacteriaceae</taxon>
        <taxon>Chromobacterium</taxon>
    </lineage>
</organism>
<dbReference type="Proteomes" id="UP000178776">
    <property type="component" value="Chromosome"/>
</dbReference>
<keyword evidence="3" id="KW-0808">Transferase</keyword>
<accession>A0A1D9LH86</accession>
<dbReference type="SUPFAM" id="SSF58104">
    <property type="entry name" value="Methyl-accepting chemotaxis protein (MCP) signaling domain"/>
    <property type="match status" value="1"/>
</dbReference>
<dbReference type="PANTHER" id="PTHR32089:SF112">
    <property type="entry name" value="LYSOZYME-LIKE PROTEIN-RELATED"/>
    <property type="match status" value="1"/>
</dbReference>
<comment type="similarity">
    <text evidence="2">Belongs to the methyl-accepting chemotaxis (MCP) protein family.</text>
</comment>
<dbReference type="GO" id="GO:0006935">
    <property type="term" value="P:chemotaxis"/>
    <property type="evidence" value="ECO:0007669"/>
    <property type="project" value="InterPro"/>
</dbReference>
<proteinExistence type="inferred from homology"/>
<reference evidence="3 4" key="1">
    <citation type="submission" date="2016-10" db="EMBL/GenBank/DDBJ databases">
        <title>Chromobacterium muskegensis sp. nov., an insecticidal bacterium isolated from Sphagnum bogs.</title>
        <authorList>
            <person name="Sparks M.E."/>
            <person name="Blackburn M.B."/>
            <person name="Gundersen-Rindal D.E."/>
            <person name="Mitchell A."/>
            <person name="Farrar R."/>
            <person name="Kuhar D."/>
        </authorList>
    </citation>
    <scope>NUCLEOTIDE SEQUENCE [LARGE SCALE GENOMIC DNA]</scope>
    <source>
        <strain evidence="3 4">21-1</strain>
    </source>
</reference>
<dbReference type="SMART" id="SM00283">
    <property type="entry name" value="MA"/>
    <property type="match status" value="1"/>
</dbReference>